<evidence type="ECO:0000313" key="2">
    <source>
        <dbReference type="EMBL" id="ACF11226.1"/>
    </source>
</evidence>
<evidence type="ECO:0000313" key="3">
    <source>
        <dbReference type="Proteomes" id="UP000008811"/>
    </source>
</evidence>
<name>B3QMS3_CHLP8</name>
<gene>
    <name evidence="2" type="ordered locus">Cpar_0810</name>
</gene>
<dbReference type="InterPro" id="IPR011990">
    <property type="entry name" value="TPR-like_helical_dom_sf"/>
</dbReference>
<evidence type="ECO:0000256" key="1">
    <source>
        <dbReference type="PROSITE-ProRule" id="PRU00339"/>
    </source>
</evidence>
<proteinExistence type="predicted"/>
<dbReference type="InterPro" id="IPR019734">
    <property type="entry name" value="TPR_rpt"/>
</dbReference>
<reference evidence="2" key="1">
    <citation type="submission" date="2008-06" db="EMBL/GenBank/DDBJ databases">
        <title>Complete sequence of Chlorobaculum parvum NCIB 8327.</title>
        <authorList>
            <consortium name="US DOE Joint Genome Institute"/>
            <person name="Lucas S."/>
            <person name="Copeland A."/>
            <person name="Lapidus A."/>
            <person name="Glavina del Rio T."/>
            <person name="Dalin E."/>
            <person name="Tice H."/>
            <person name="Bruce D."/>
            <person name="Goodwin L."/>
            <person name="Pitluck S."/>
            <person name="Schmutz J."/>
            <person name="Larimer F."/>
            <person name="Land M."/>
            <person name="Hauser L."/>
            <person name="Kyrpides N."/>
            <person name="Mikhailova N."/>
            <person name="Zhao F."/>
            <person name="Li T."/>
            <person name="Liu Z."/>
            <person name="Overmann J."/>
            <person name="Bryant D.A."/>
            <person name="Richardson P."/>
        </authorList>
    </citation>
    <scope>NUCLEOTIDE SEQUENCE [LARGE SCALE GENOMIC DNA]</scope>
    <source>
        <strain evidence="2">NCIB 8327</strain>
    </source>
</reference>
<dbReference type="Pfam" id="PF13414">
    <property type="entry name" value="TPR_11"/>
    <property type="match status" value="1"/>
</dbReference>
<dbReference type="Gene3D" id="1.25.40.10">
    <property type="entry name" value="Tetratricopeptide repeat domain"/>
    <property type="match status" value="1"/>
</dbReference>
<dbReference type="RefSeq" id="WP_012502059.1">
    <property type="nucleotide sequence ID" value="NC_011027.1"/>
</dbReference>
<keyword evidence="3" id="KW-1185">Reference proteome</keyword>
<dbReference type="EMBL" id="CP001099">
    <property type="protein sequence ID" value="ACF11226.1"/>
    <property type="molecule type" value="Genomic_DNA"/>
</dbReference>
<dbReference type="KEGG" id="cpc:Cpar_0810"/>
<protein>
    <submittedName>
        <fullName evidence="2">Tetratricopeptide domain protein</fullName>
    </submittedName>
</protein>
<dbReference type="PROSITE" id="PS50005">
    <property type="entry name" value="TPR"/>
    <property type="match status" value="1"/>
</dbReference>
<keyword evidence="1" id="KW-0802">TPR repeat</keyword>
<dbReference type="AlphaFoldDB" id="B3QMS3"/>
<dbReference type="Proteomes" id="UP000008811">
    <property type="component" value="Chromosome"/>
</dbReference>
<dbReference type="STRING" id="517417.Cpar_0810"/>
<accession>B3QMS3</accession>
<sequence>MISSDPHLIFADVSLDISRGAFQSALDKLTEMDGWFPESYVLHLLFARASRGLKRYSDAARHLTHCCRIAPSNQVAWQELIEVKTLEAQHPEPEPAPVIDAITEELEQLSAALSAFSAPGATESYDPTPIIEQKQPFPDDASIPVPTESLANLFIQQGAYKKAIKVYTSLIQLNPANAEYYQGQIDKVLEKL</sequence>
<dbReference type="eggNOG" id="COG0457">
    <property type="taxonomic scope" value="Bacteria"/>
</dbReference>
<dbReference type="SUPFAM" id="SSF48452">
    <property type="entry name" value="TPR-like"/>
    <property type="match status" value="1"/>
</dbReference>
<dbReference type="SMART" id="SM00028">
    <property type="entry name" value="TPR"/>
    <property type="match status" value="2"/>
</dbReference>
<organism evidence="2 3">
    <name type="scientific">Chlorobaculum parvum (strain DSM 263 / NCIMB 8327)</name>
    <name type="common">Chlorobium vibrioforme subsp. thiosulfatophilum</name>
    <dbReference type="NCBI Taxonomy" id="517417"/>
    <lineage>
        <taxon>Bacteria</taxon>
        <taxon>Pseudomonadati</taxon>
        <taxon>Chlorobiota</taxon>
        <taxon>Chlorobiia</taxon>
        <taxon>Chlorobiales</taxon>
        <taxon>Chlorobiaceae</taxon>
        <taxon>Chlorobaculum</taxon>
    </lineage>
</organism>
<feature type="repeat" description="TPR" evidence="1">
    <location>
        <begin position="144"/>
        <end position="177"/>
    </location>
</feature>
<dbReference type="HOGENOM" id="CLU_1466981_0_0_10"/>